<dbReference type="SMART" id="SM00091">
    <property type="entry name" value="PAS"/>
    <property type="match status" value="2"/>
</dbReference>
<reference evidence="7" key="1">
    <citation type="submission" date="2021-04" db="EMBL/GenBank/DDBJ databases">
        <title>Oceanospirillales bacteria with DddD are important DMSP degraders in coastal seawater.</title>
        <authorList>
            <person name="Liu J."/>
        </authorList>
    </citation>
    <scope>NUCLEOTIDE SEQUENCE</scope>
    <source>
        <strain evidence="7">GY6</strain>
        <plasmid evidence="7">unnamed</plasmid>
    </source>
</reference>
<dbReference type="InterPro" id="IPR036097">
    <property type="entry name" value="HisK_dim/P_sf"/>
</dbReference>
<dbReference type="InterPro" id="IPR035965">
    <property type="entry name" value="PAS-like_dom_sf"/>
</dbReference>
<dbReference type="Gene3D" id="3.30.450.20">
    <property type="entry name" value="PAS domain"/>
    <property type="match status" value="2"/>
</dbReference>
<evidence type="ECO:0000259" key="5">
    <source>
        <dbReference type="PROSITE" id="PS50112"/>
    </source>
</evidence>
<dbReference type="InterPro" id="IPR003594">
    <property type="entry name" value="HATPase_dom"/>
</dbReference>
<dbReference type="Pfam" id="PF08447">
    <property type="entry name" value="PAS_3"/>
    <property type="match status" value="1"/>
</dbReference>
<comment type="catalytic activity">
    <reaction evidence="1">
        <text>ATP + protein L-histidine = ADP + protein N-phospho-L-histidine.</text>
        <dbReference type="EC" id="2.7.13.3"/>
    </reaction>
</comment>
<feature type="domain" description="PAS" evidence="5">
    <location>
        <begin position="30"/>
        <end position="92"/>
    </location>
</feature>
<dbReference type="SUPFAM" id="SSF55874">
    <property type="entry name" value="ATPase domain of HSP90 chaperone/DNA topoisomerase II/histidine kinase"/>
    <property type="match status" value="1"/>
</dbReference>
<evidence type="ECO:0000313" key="7">
    <source>
        <dbReference type="EMBL" id="UTW05521.1"/>
    </source>
</evidence>
<dbReference type="InterPro" id="IPR013655">
    <property type="entry name" value="PAS_fold_3"/>
</dbReference>
<dbReference type="Pfam" id="PF02518">
    <property type="entry name" value="HATPase_c"/>
    <property type="match status" value="1"/>
</dbReference>
<dbReference type="Pfam" id="PF00512">
    <property type="entry name" value="HisKA"/>
    <property type="match status" value="1"/>
</dbReference>
<organism evidence="7 8">
    <name type="scientific">Amphritea atlantica</name>
    <dbReference type="NCBI Taxonomy" id="355243"/>
    <lineage>
        <taxon>Bacteria</taxon>
        <taxon>Pseudomonadati</taxon>
        <taxon>Pseudomonadota</taxon>
        <taxon>Gammaproteobacteria</taxon>
        <taxon>Oceanospirillales</taxon>
        <taxon>Oceanospirillaceae</taxon>
        <taxon>Amphritea</taxon>
    </lineage>
</organism>
<dbReference type="CDD" id="cd00082">
    <property type="entry name" value="HisKA"/>
    <property type="match status" value="1"/>
</dbReference>
<dbReference type="NCBIfam" id="TIGR00229">
    <property type="entry name" value="sensory_box"/>
    <property type="match status" value="1"/>
</dbReference>
<keyword evidence="8" id="KW-1185">Reference proteome</keyword>
<dbReference type="PANTHER" id="PTHR43065:SF42">
    <property type="entry name" value="TWO-COMPONENT SENSOR PPRA"/>
    <property type="match status" value="1"/>
</dbReference>
<dbReference type="PROSITE" id="PS50113">
    <property type="entry name" value="PAC"/>
    <property type="match status" value="1"/>
</dbReference>
<evidence type="ECO:0000313" key="8">
    <source>
        <dbReference type="Proteomes" id="UP001059950"/>
    </source>
</evidence>
<keyword evidence="3" id="KW-0597">Phosphoprotein</keyword>
<dbReference type="InterPro" id="IPR000700">
    <property type="entry name" value="PAS-assoc_C"/>
</dbReference>
<sequence>MLMGPFEESIVKQSRLQKRPVAIPADEAERNRLLAEMAEQSTDMISRHTPEEWRFIYVSPAVTHLLGYSVEEIIGMSAYELYHPDDVEDFKRRSPSVSYDQGLYTHTYRFRCKDGHYTWLESTSRSIRDPDTDELLEILVVSRDVSQRINAEQASRRLARVLEYSSDLVAFVTPDHRVTQLNEAARETLGLELSAHQPLSLARLFTPESYALLQQQALPVANEAGRWRGEAEMYSHGQQCTIPVMLEVLAHRSLDDRLEYFSTVARDMTVVKEAEAKKRQYQFEIDHAARLITMGEMATGLAHEINQPLTAVVNYVRGIQRRMEKDCNAPMVQIAEPLERIGSTALRAGEIVHRMMDFTRKTDPRWEMLELPPLVDELIRFCVSNANRHHVRLRNRLPADLPKVWGDRIQLEQILLNLILNGIEACDQKEDQGVPEVWLEASMKKPDQVIISVLDQGAGLPVEDPEQLFGAFFTTKADGLGMGLAISRTLIERHGGQLRAANRPEGGAVFSFNLSTR</sequence>
<protein>
    <recommendedName>
        <fullName evidence="2">histidine kinase</fullName>
        <ecNumber evidence="2">2.7.13.3</ecNumber>
    </recommendedName>
</protein>
<feature type="domain" description="PAC" evidence="6">
    <location>
        <begin position="104"/>
        <end position="157"/>
    </location>
</feature>
<dbReference type="SMART" id="SM00086">
    <property type="entry name" value="PAC"/>
    <property type="match status" value="2"/>
</dbReference>
<evidence type="ECO:0000259" key="6">
    <source>
        <dbReference type="PROSITE" id="PS50113"/>
    </source>
</evidence>
<dbReference type="PROSITE" id="PS50109">
    <property type="entry name" value="HIS_KIN"/>
    <property type="match status" value="1"/>
</dbReference>
<dbReference type="Gene3D" id="3.30.565.10">
    <property type="entry name" value="Histidine kinase-like ATPase, C-terminal domain"/>
    <property type="match status" value="1"/>
</dbReference>
<dbReference type="PRINTS" id="PR00344">
    <property type="entry name" value="BCTRLSENSOR"/>
</dbReference>
<dbReference type="Gene3D" id="1.10.287.130">
    <property type="match status" value="1"/>
</dbReference>
<dbReference type="SMART" id="SM00388">
    <property type="entry name" value="HisKA"/>
    <property type="match status" value="1"/>
</dbReference>
<dbReference type="Proteomes" id="UP001059950">
    <property type="component" value="Plasmid unnamed"/>
</dbReference>
<dbReference type="PANTHER" id="PTHR43065">
    <property type="entry name" value="SENSOR HISTIDINE KINASE"/>
    <property type="match status" value="1"/>
</dbReference>
<evidence type="ECO:0000256" key="1">
    <source>
        <dbReference type="ARBA" id="ARBA00000085"/>
    </source>
</evidence>
<accession>A0ABY5GZT7</accession>
<dbReference type="InterPro" id="IPR036890">
    <property type="entry name" value="HATPase_C_sf"/>
</dbReference>
<dbReference type="SMART" id="SM00387">
    <property type="entry name" value="HATPase_c"/>
    <property type="match status" value="1"/>
</dbReference>
<dbReference type="InterPro" id="IPR000014">
    <property type="entry name" value="PAS"/>
</dbReference>
<geneLocation type="plasmid" evidence="7 8">
    <name>unnamed</name>
</geneLocation>
<dbReference type="InterPro" id="IPR001610">
    <property type="entry name" value="PAC"/>
</dbReference>
<proteinExistence type="predicted"/>
<dbReference type="EMBL" id="CP073345">
    <property type="protein sequence ID" value="UTW05521.1"/>
    <property type="molecule type" value="Genomic_DNA"/>
</dbReference>
<dbReference type="SUPFAM" id="SSF55785">
    <property type="entry name" value="PYP-like sensor domain (PAS domain)"/>
    <property type="match status" value="2"/>
</dbReference>
<evidence type="ECO:0000259" key="4">
    <source>
        <dbReference type="PROSITE" id="PS50109"/>
    </source>
</evidence>
<feature type="domain" description="Histidine kinase" evidence="4">
    <location>
        <begin position="300"/>
        <end position="517"/>
    </location>
</feature>
<evidence type="ECO:0000256" key="2">
    <source>
        <dbReference type="ARBA" id="ARBA00012438"/>
    </source>
</evidence>
<dbReference type="SUPFAM" id="SSF47384">
    <property type="entry name" value="Homodimeric domain of signal transducing histidine kinase"/>
    <property type="match status" value="1"/>
</dbReference>
<dbReference type="EC" id="2.7.13.3" evidence="2"/>
<dbReference type="InterPro" id="IPR005467">
    <property type="entry name" value="His_kinase_dom"/>
</dbReference>
<dbReference type="CDD" id="cd00130">
    <property type="entry name" value="PAS"/>
    <property type="match status" value="2"/>
</dbReference>
<evidence type="ECO:0000256" key="3">
    <source>
        <dbReference type="ARBA" id="ARBA00022553"/>
    </source>
</evidence>
<dbReference type="InterPro" id="IPR004358">
    <property type="entry name" value="Sig_transdc_His_kin-like_C"/>
</dbReference>
<dbReference type="Pfam" id="PF13188">
    <property type="entry name" value="PAS_8"/>
    <property type="match status" value="1"/>
</dbReference>
<gene>
    <name evidence="7" type="ORF">KDX31_20595</name>
</gene>
<dbReference type="InterPro" id="IPR003661">
    <property type="entry name" value="HisK_dim/P_dom"/>
</dbReference>
<dbReference type="PROSITE" id="PS50112">
    <property type="entry name" value="PAS"/>
    <property type="match status" value="1"/>
</dbReference>
<name>A0ABY5GZT7_9GAMM</name>
<keyword evidence="7" id="KW-0614">Plasmid</keyword>